<sequence>MCRSTSYDFRPDSTLYPHVKASAAELPQTTADYLTPQPHQPFLHSVSGSFHGNSTPDVPQHHVARGGDSTVGPRHGGLDAGILPIPTLPPLDQGIAQDDIHGGAAGWHPRRVFSDYPSYAFPGYLPAHNMGFPDTNLVDSWLTSPMKGLQHDPRQEEVYSHPRHVVNDDESESRVSRTSTCKWNDGHGVCGCTLDTARIGEHMSLYHFKSPLLADSRLECLWEDCQLGKPVRRDTIIRHITEKHLGIKYRNKLWLASHSGVDFCGSRKKGRPPASMMVKPSSVN</sequence>
<dbReference type="EMBL" id="KN835703">
    <property type="protein sequence ID" value="KIK34788.1"/>
    <property type="molecule type" value="Genomic_DNA"/>
</dbReference>
<keyword evidence="2" id="KW-1185">Reference proteome</keyword>
<proteinExistence type="predicted"/>
<evidence type="ECO:0000313" key="1">
    <source>
        <dbReference type="EMBL" id="KIK34788.1"/>
    </source>
</evidence>
<gene>
    <name evidence="1" type="ORF">CY34DRAFT_812683</name>
</gene>
<dbReference type="InParanoid" id="A0A0D0AS27"/>
<organism evidence="1 2">
    <name type="scientific">Suillus luteus UH-Slu-Lm8-n1</name>
    <dbReference type="NCBI Taxonomy" id="930992"/>
    <lineage>
        <taxon>Eukaryota</taxon>
        <taxon>Fungi</taxon>
        <taxon>Dikarya</taxon>
        <taxon>Basidiomycota</taxon>
        <taxon>Agaricomycotina</taxon>
        <taxon>Agaricomycetes</taxon>
        <taxon>Agaricomycetidae</taxon>
        <taxon>Boletales</taxon>
        <taxon>Suillineae</taxon>
        <taxon>Suillaceae</taxon>
        <taxon>Suillus</taxon>
    </lineage>
</organism>
<evidence type="ECO:0000313" key="2">
    <source>
        <dbReference type="Proteomes" id="UP000054485"/>
    </source>
</evidence>
<dbReference type="HOGENOM" id="CLU_980645_0_0_1"/>
<reference evidence="2" key="2">
    <citation type="submission" date="2015-01" db="EMBL/GenBank/DDBJ databases">
        <title>Evolutionary Origins and Diversification of the Mycorrhizal Mutualists.</title>
        <authorList>
            <consortium name="DOE Joint Genome Institute"/>
            <consortium name="Mycorrhizal Genomics Consortium"/>
            <person name="Kohler A."/>
            <person name="Kuo A."/>
            <person name="Nagy L.G."/>
            <person name="Floudas D."/>
            <person name="Copeland A."/>
            <person name="Barry K.W."/>
            <person name="Cichocki N."/>
            <person name="Veneault-Fourrey C."/>
            <person name="LaButti K."/>
            <person name="Lindquist E.A."/>
            <person name="Lipzen A."/>
            <person name="Lundell T."/>
            <person name="Morin E."/>
            <person name="Murat C."/>
            <person name="Riley R."/>
            <person name="Ohm R."/>
            <person name="Sun H."/>
            <person name="Tunlid A."/>
            <person name="Henrissat B."/>
            <person name="Grigoriev I.V."/>
            <person name="Hibbett D.S."/>
            <person name="Martin F."/>
        </authorList>
    </citation>
    <scope>NUCLEOTIDE SEQUENCE [LARGE SCALE GENOMIC DNA]</scope>
    <source>
        <strain evidence="2">UH-Slu-Lm8-n1</strain>
    </source>
</reference>
<name>A0A0D0AS27_9AGAM</name>
<dbReference type="AlphaFoldDB" id="A0A0D0AS27"/>
<reference evidence="1 2" key="1">
    <citation type="submission" date="2014-04" db="EMBL/GenBank/DDBJ databases">
        <authorList>
            <consortium name="DOE Joint Genome Institute"/>
            <person name="Kuo A."/>
            <person name="Ruytinx J."/>
            <person name="Rineau F."/>
            <person name="Colpaert J."/>
            <person name="Kohler A."/>
            <person name="Nagy L.G."/>
            <person name="Floudas D."/>
            <person name="Copeland A."/>
            <person name="Barry K.W."/>
            <person name="Cichocki N."/>
            <person name="Veneault-Fourrey C."/>
            <person name="LaButti K."/>
            <person name="Lindquist E.A."/>
            <person name="Lipzen A."/>
            <person name="Lundell T."/>
            <person name="Morin E."/>
            <person name="Murat C."/>
            <person name="Sun H."/>
            <person name="Tunlid A."/>
            <person name="Henrissat B."/>
            <person name="Grigoriev I.V."/>
            <person name="Hibbett D.S."/>
            <person name="Martin F."/>
            <person name="Nordberg H.P."/>
            <person name="Cantor M.N."/>
            <person name="Hua S.X."/>
        </authorList>
    </citation>
    <scope>NUCLEOTIDE SEQUENCE [LARGE SCALE GENOMIC DNA]</scope>
    <source>
        <strain evidence="1 2">UH-Slu-Lm8-n1</strain>
    </source>
</reference>
<dbReference type="Proteomes" id="UP000054485">
    <property type="component" value="Unassembled WGS sequence"/>
</dbReference>
<protein>
    <submittedName>
        <fullName evidence="1">Uncharacterized protein</fullName>
    </submittedName>
</protein>
<dbReference type="OrthoDB" id="2656691at2759"/>
<accession>A0A0D0AS27</accession>